<proteinExistence type="inferred from homology"/>
<keyword evidence="3" id="KW-0677">Repeat</keyword>
<dbReference type="PANTHER" id="PTHR23416:SF23">
    <property type="entry name" value="ACETYLTRANSFERASE C18B11.09C-RELATED"/>
    <property type="match status" value="1"/>
</dbReference>
<evidence type="ECO:0000313" key="6">
    <source>
        <dbReference type="Proteomes" id="UP000095247"/>
    </source>
</evidence>
<accession>A0A1E5NGA2</accession>
<dbReference type="Pfam" id="PF14602">
    <property type="entry name" value="Hexapep_2"/>
    <property type="match status" value="1"/>
</dbReference>
<dbReference type="PANTHER" id="PTHR23416">
    <property type="entry name" value="SIALIC ACID SYNTHASE-RELATED"/>
    <property type="match status" value="1"/>
</dbReference>
<dbReference type="InterPro" id="IPR011004">
    <property type="entry name" value="Trimer_LpxA-like_sf"/>
</dbReference>
<comment type="similarity">
    <text evidence="1">Belongs to the transferase hexapeptide repeat family.</text>
</comment>
<dbReference type="InterPro" id="IPR051159">
    <property type="entry name" value="Hexapeptide_acetyltransf"/>
</dbReference>
<evidence type="ECO:0000256" key="1">
    <source>
        <dbReference type="ARBA" id="ARBA00007274"/>
    </source>
</evidence>
<keyword evidence="2 5" id="KW-0808">Transferase</keyword>
<evidence type="ECO:0000313" key="5">
    <source>
        <dbReference type="EMBL" id="OEJ15192.1"/>
    </source>
</evidence>
<dbReference type="SUPFAM" id="SSF51161">
    <property type="entry name" value="Trimeric LpxA-like enzymes"/>
    <property type="match status" value="1"/>
</dbReference>
<gene>
    <name evidence="5" type="ORF">BFL38_12845</name>
</gene>
<dbReference type="Proteomes" id="UP000095247">
    <property type="component" value="Unassembled WGS sequence"/>
</dbReference>
<evidence type="ECO:0000256" key="3">
    <source>
        <dbReference type="ARBA" id="ARBA00022737"/>
    </source>
</evidence>
<organism evidence="5 6">
    <name type="scientific">Brachyspira hampsonii</name>
    <dbReference type="NCBI Taxonomy" id="1287055"/>
    <lineage>
        <taxon>Bacteria</taxon>
        <taxon>Pseudomonadati</taxon>
        <taxon>Spirochaetota</taxon>
        <taxon>Spirochaetia</taxon>
        <taxon>Brachyspirales</taxon>
        <taxon>Brachyspiraceae</taxon>
        <taxon>Brachyspira</taxon>
    </lineage>
</organism>
<name>A0A1E5NGA2_9SPIR</name>
<dbReference type="Gene3D" id="2.160.10.10">
    <property type="entry name" value="Hexapeptide repeat proteins"/>
    <property type="match status" value="1"/>
</dbReference>
<dbReference type="AlphaFoldDB" id="A0A1E5NGA2"/>
<dbReference type="RefSeq" id="WP_069725753.1">
    <property type="nucleotide sequence ID" value="NZ_MDCO01000006.1"/>
</dbReference>
<dbReference type="EMBL" id="MDCO01000006">
    <property type="protein sequence ID" value="OEJ15192.1"/>
    <property type="molecule type" value="Genomic_DNA"/>
</dbReference>
<dbReference type="InterPro" id="IPR001451">
    <property type="entry name" value="Hexapep"/>
</dbReference>
<evidence type="ECO:0000256" key="2">
    <source>
        <dbReference type="ARBA" id="ARBA00022679"/>
    </source>
</evidence>
<evidence type="ECO:0000256" key="4">
    <source>
        <dbReference type="ARBA" id="ARBA00023315"/>
    </source>
</evidence>
<dbReference type="GO" id="GO:0008374">
    <property type="term" value="F:O-acyltransferase activity"/>
    <property type="evidence" value="ECO:0007669"/>
    <property type="project" value="TreeGrafter"/>
</dbReference>
<keyword evidence="4" id="KW-0012">Acyltransferase</keyword>
<dbReference type="InterPro" id="IPR018357">
    <property type="entry name" value="Hexapep_transf_CS"/>
</dbReference>
<dbReference type="Pfam" id="PF00132">
    <property type="entry name" value="Hexapep"/>
    <property type="match status" value="1"/>
</dbReference>
<reference evidence="5 6" key="1">
    <citation type="submission" date="2016-08" db="EMBL/GenBank/DDBJ databases">
        <title>Characterization and recognition of Brachyspira hampsonii sp. nov., a novel intestinal spirochete that is pathogenic to pigs.</title>
        <authorList>
            <person name="Mirajkar N."/>
            <person name="La T."/>
            <person name="Phillips N."/>
            <person name="Hampson D."/>
            <person name="Gebhart C."/>
        </authorList>
    </citation>
    <scope>NUCLEOTIDE SEQUENCE [LARGE SCALE GENOMIC DNA]</scope>
    <source>
        <strain evidence="5 6">P280/1</strain>
    </source>
</reference>
<protein>
    <submittedName>
        <fullName evidence="5">Acetyltransferase</fullName>
    </submittedName>
</protein>
<sequence>MNMEEFIKYCKDGNPISSEDKELSPLLYECSQNAIKITMEINNKYHTTDEVRELFEELTGEKVDKSFTCFPPFYTDFGKNIKIGKNVFFNCGCSFQDRGGIVIGDNVFIGMNATISTLNHGIEVEYRSTTYPKKVVIGNNVWIGSGAHILAGVTIGDNSIIAAGALVNKDVPSNVIVGGIPSKVIKEINKLKYKN</sequence>
<dbReference type="PROSITE" id="PS00101">
    <property type="entry name" value="HEXAPEP_TRANSFERASES"/>
    <property type="match status" value="1"/>
</dbReference>
<comment type="caution">
    <text evidence="5">The sequence shown here is derived from an EMBL/GenBank/DDBJ whole genome shotgun (WGS) entry which is preliminary data.</text>
</comment>